<dbReference type="Proteomes" id="UP000230069">
    <property type="component" value="Unassembled WGS sequence"/>
</dbReference>
<sequence>MITSSMLKKWLNQHLVCKDEALTKLLSEEEQKLIHFDHWYQPKTQNSIIKALAKKFHTYTVPFVREAYHSIRRTGSEDMAEVLKDEVTMCALFHFAACLKHMKEYSLCMKAIRTDLSRKLKIDETTAFVSSEEAGPSAKPEELDRSI</sequence>
<keyword evidence="2" id="KW-1185">Reference proteome</keyword>
<evidence type="ECO:0000313" key="2">
    <source>
        <dbReference type="Proteomes" id="UP000230069"/>
    </source>
</evidence>
<evidence type="ECO:0000313" key="1">
    <source>
        <dbReference type="EMBL" id="PIA25265.1"/>
    </source>
</evidence>
<dbReference type="InParanoid" id="A0A2G5C1Z1"/>
<reference evidence="1 2" key="1">
    <citation type="submission" date="2017-09" db="EMBL/GenBank/DDBJ databases">
        <title>WGS assembly of Aquilegia coerulea Goldsmith.</title>
        <authorList>
            <person name="Hodges S."/>
            <person name="Kramer E."/>
            <person name="Nordborg M."/>
            <person name="Tomkins J."/>
            <person name="Borevitz J."/>
            <person name="Derieg N."/>
            <person name="Yan J."/>
            <person name="Mihaltcheva S."/>
            <person name="Hayes R.D."/>
            <person name="Rokhsar D."/>
        </authorList>
    </citation>
    <scope>NUCLEOTIDE SEQUENCE [LARGE SCALE GENOMIC DNA]</scope>
    <source>
        <strain evidence="2">cv. Goldsmith</strain>
    </source>
</reference>
<proteinExistence type="predicted"/>
<dbReference type="AlphaFoldDB" id="A0A2G5C1Z1"/>
<gene>
    <name evidence="1" type="ORF">AQUCO_12000011v1</name>
</gene>
<dbReference type="EMBL" id="KZ305136">
    <property type="protein sequence ID" value="PIA25265.1"/>
    <property type="molecule type" value="Genomic_DNA"/>
</dbReference>
<name>A0A2G5C1Z1_AQUCA</name>
<protein>
    <submittedName>
        <fullName evidence="1">Uncharacterized protein</fullName>
    </submittedName>
</protein>
<accession>A0A2G5C1Z1</accession>
<organism evidence="1 2">
    <name type="scientific">Aquilegia coerulea</name>
    <name type="common">Rocky mountain columbine</name>
    <dbReference type="NCBI Taxonomy" id="218851"/>
    <lineage>
        <taxon>Eukaryota</taxon>
        <taxon>Viridiplantae</taxon>
        <taxon>Streptophyta</taxon>
        <taxon>Embryophyta</taxon>
        <taxon>Tracheophyta</taxon>
        <taxon>Spermatophyta</taxon>
        <taxon>Magnoliopsida</taxon>
        <taxon>Ranunculales</taxon>
        <taxon>Ranunculaceae</taxon>
        <taxon>Thalictroideae</taxon>
        <taxon>Aquilegia</taxon>
    </lineage>
</organism>